<keyword evidence="2" id="KW-1185">Reference proteome</keyword>
<comment type="caution">
    <text evidence="1">The sequence shown here is derived from an EMBL/GenBank/DDBJ whole genome shotgun (WGS) entry which is preliminary data.</text>
</comment>
<dbReference type="SUPFAM" id="SSF53474">
    <property type="entry name" value="alpha/beta-Hydrolases"/>
    <property type="match status" value="1"/>
</dbReference>
<dbReference type="RefSeq" id="WP_283715721.1">
    <property type="nucleotide sequence ID" value="NZ_JASJND010000004.1"/>
</dbReference>
<dbReference type="EMBL" id="JASJND010000004">
    <property type="protein sequence ID" value="MDJ1114146.1"/>
    <property type="molecule type" value="Genomic_DNA"/>
</dbReference>
<evidence type="ECO:0000313" key="2">
    <source>
        <dbReference type="Proteomes" id="UP001321481"/>
    </source>
</evidence>
<name>A0ABT6ZDA7_9MICO</name>
<dbReference type="Proteomes" id="UP001321481">
    <property type="component" value="Unassembled WGS sequence"/>
</dbReference>
<evidence type="ECO:0008006" key="3">
    <source>
        <dbReference type="Google" id="ProtNLM"/>
    </source>
</evidence>
<dbReference type="InterPro" id="IPR029058">
    <property type="entry name" value="AB_hydrolase_fold"/>
</dbReference>
<reference evidence="1 2" key="1">
    <citation type="submission" date="2023-05" db="EMBL/GenBank/DDBJ databases">
        <title>Microbacterium dauci sp.nov., Isolated from Carrot Rhizosphere Soil.</title>
        <authorList>
            <person name="Xiao Z."/>
            <person name="Zheng J."/>
        </authorList>
    </citation>
    <scope>NUCLEOTIDE SEQUENCE [LARGE SCALE GENOMIC DNA]</scope>
    <source>
        <strain evidence="1 2">LX3-4</strain>
    </source>
</reference>
<gene>
    <name evidence="1" type="ORF">QNI14_06745</name>
</gene>
<sequence length="428" mass="43801">MADGDWDIRSGRIIAVDPETLRHAAGLLDVLETDAARLHASLAEAQSTLYASTSGWRVHPLVDRTAALTQRAASLAGTLRILATAYELVELEAARTAALVVGDRDAARILAERASQLAAAAPVPAALADELRSTAPSPHADILGQLALTSAVAGGGVLVAGAGLLGLVRDLDRGRVHAHARTVGTAAAPRVSLVEQGTAAAPTSLRDVAARIPGTSGGGIRVERYSMPQGGQRFALYLTGTRAIGGTEVFDMGSNLDLYGGRDASSLAAARIALERSGAKPGDTVLLAGHSQGAMAVSHLALDSEYDVTAMIGFGNPIQADLGQGTLQVDVRHTDDPVSALALGGHDATIGAPGSFVAERSADPLPSLGDLTAQVHHLDAYVESAEQLDASSDPRLDGVRERLAGFDGAASVDVFVYDAVSASSADEG</sequence>
<evidence type="ECO:0000313" key="1">
    <source>
        <dbReference type="EMBL" id="MDJ1114146.1"/>
    </source>
</evidence>
<protein>
    <recommendedName>
        <fullName evidence="3">Alpha/beta hydrolase</fullName>
    </recommendedName>
</protein>
<accession>A0ABT6ZDA7</accession>
<organism evidence="1 2">
    <name type="scientific">Microbacterium dauci</name>
    <dbReference type="NCBI Taxonomy" id="3048008"/>
    <lineage>
        <taxon>Bacteria</taxon>
        <taxon>Bacillati</taxon>
        <taxon>Actinomycetota</taxon>
        <taxon>Actinomycetes</taxon>
        <taxon>Micrococcales</taxon>
        <taxon>Microbacteriaceae</taxon>
        <taxon>Microbacterium</taxon>
    </lineage>
</organism>
<proteinExistence type="predicted"/>